<dbReference type="PROSITE" id="PS50109">
    <property type="entry name" value="HIS_KIN"/>
    <property type="match status" value="1"/>
</dbReference>
<dbReference type="Pfam" id="PF00512">
    <property type="entry name" value="HisKA"/>
    <property type="match status" value="1"/>
</dbReference>
<dbReference type="PANTHER" id="PTHR43711:SF1">
    <property type="entry name" value="HISTIDINE KINASE 1"/>
    <property type="match status" value="1"/>
</dbReference>
<evidence type="ECO:0000256" key="4">
    <source>
        <dbReference type="ARBA" id="ARBA00022777"/>
    </source>
</evidence>
<dbReference type="InterPro" id="IPR050736">
    <property type="entry name" value="Sensor_HK_Regulatory"/>
</dbReference>
<dbReference type="InterPro" id="IPR003661">
    <property type="entry name" value="HisK_dim/P_dom"/>
</dbReference>
<evidence type="ECO:0000313" key="7">
    <source>
        <dbReference type="EMBL" id="GAI32712.1"/>
    </source>
</evidence>
<dbReference type="EMBL" id="BARV01032173">
    <property type="protein sequence ID" value="GAI32712.1"/>
    <property type="molecule type" value="Genomic_DNA"/>
</dbReference>
<name>X1MM44_9ZZZZ</name>
<reference evidence="7" key="1">
    <citation type="journal article" date="2014" name="Front. Microbiol.">
        <title>High frequency of phylogenetically diverse reductive dehalogenase-homologous genes in deep subseafloor sedimentary metagenomes.</title>
        <authorList>
            <person name="Kawai M."/>
            <person name="Futagami T."/>
            <person name="Toyoda A."/>
            <person name="Takaki Y."/>
            <person name="Nishi S."/>
            <person name="Hori S."/>
            <person name="Arai W."/>
            <person name="Tsubouchi T."/>
            <person name="Morono Y."/>
            <person name="Uchiyama I."/>
            <person name="Ito T."/>
            <person name="Fujiyama A."/>
            <person name="Inagaki F."/>
            <person name="Takami H."/>
        </authorList>
    </citation>
    <scope>NUCLEOTIDE SEQUENCE</scope>
    <source>
        <strain evidence="7">Expedition CK06-06</strain>
    </source>
</reference>
<keyword evidence="4" id="KW-0418">Kinase</keyword>
<evidence type="ECO:0000256" key="2">
    <source>
        <dbReference type="ARBA" id="ARBA00012438"/>
    </source>
</evidence>
<dbReference type="Gene3D" id="1.10.287.130">
    <property type="match status" value="1"/>
</dbReference>
<dbReference type="GO" id="GO:0000155">
    <property type="term" value="F:phosphorelay sensor kinase activity"/>
    <property type="evidence" value="ECO:0007669"/>
    <property type="project" value="InterPro"/>
</dbReference>
<dbReference type="InterPro" id="IPR036890">
    <property type="entry name" value="HATPase_C_sf"/>
</dbReference>
<dbReference type="InterPro" id="IPR036097">
    <property type="entry name" value="HisK_dim/P_sf"/>
</dbReference>
<dbReference type="InterPro" id="IPR005467">
    <property type="entry name" value="His_kinase_dom"/>
</dbReference>
<dbReference type="CDD" id="cd00082">
    <property type="entry name" value="HisKA"/>
    <property type="match status" value="1"/>
</dbReference>
<keyword evidence="5" id="KW-0902">Two-component regulatory system</keyword>
<evidence type="ECO:0000256" key="3">
    <source>
        <dbReference type="ARBA" id="ARBA00022679"/>
    </source>
</evidence>
<dbReference type="Pfam" id="PF02518">
    <property type="entry name" value="HATPase_c"/>
    <property type="match status" value="1"/>
</dbReference>
<organism evidence="7">
    <name type="scientific">marine sediment metagenome</name>
    <dbReference type="NCBI Taxonomy" id="412755"/>
    <lineage>
        <taxon>unclassified sequences</taxon>
        <taxon>metagenomes</taxon>
        <taxon>ecological metagenomes</taxon>
    </lineage>
</organism>
<evidence type="ECO:0000256" key="5">
    <source>
        <dbReference type="ARBA" id="ARBA00023012"/>
    </source>
</evidence>
<evidence type="ECO:0000256" key="1">
    <source>
        <dbReference type="ARBA" id="ARBA00000085"/>
    </source>
</evidence>
<dbReference type="InterPro" id="IPR003594">
    <property type="entry name" value="HATPase_dom"/>
</dbReference>
<keyword evidence="3" id="KW-0808">Transferase</keyword>
<evidence type="ECO:0000259" key="6">
    <source>
        <dbReference type="PROSITE" id="PS50109"/>
    </source>
</evidence>
<dbReference type="Gene3D" id="3.30.565.10">
    <property type="entry name" value="Histidine kinase-like ATPase, C-terminal domain"/>
    <property type="match status" value="1"/>
</dbReference>
<sequence>MREQLLEEKTTELEQASGEIVKLEEEKSRFLHFISIAAHDLKAPLTAIQGFFWVMLGGFSGELTDKQRNMLERSSRRIKELLNLISDLLDIPRIETGQIVQEVKEISLREVVRRSLDDLRNLAKEKGVKLKVELPQSLPKIQGSSSRLQQVITNLVGNAINYTPEGVVTIRVGEGGKDMRTEVMDTGIGISADDPPLSDVSPPWLVTPQG</sequence>
<dbReference type="EC" id="2.7.13.3" evidence="2"/>
<protein>
    <recommendedName>
        <fullName evidence="2">histidine kinase</fullName>
        <ecNumber evidence="2">2.7.13.3</ecNumber>
    </recommendedName>
</protein>
<dbReference type="AlphaFoldDB" id="X1MM44"/>
<gene>
    <name evidence="7" type="ORF">S06H3_50768</name>
</gene>
<comment type="catalytic activity">
    <reaction evidence="1">
        <text>ATP + protein L-histidine = ADP + protein N-phospho-L-histidine.</text>
        <dbReference type="EC" id="2.7.13.3"/>
    </reaction>
</comment>
<accession>X1MM44</accession>
<comment type="caution">
    <text evidence="7">The sequence shown here is derived from an EMBL/GenBank/DDBJ whole genome shotgun (WGS) entry which is preliminary data.</text>
</comment>
<feature type="domain" description="Histidine kinase" evidence="6">
    <location>
        <begin position="36"/>
        <end position="193"/>
    </location>
</feature>
<dbReference type="SMART" id="SM00388">
    <property type="entry name" value="HisKA"/>
    <property type="match status" value="1"/>
</dbReference>
<dbReference type="SUPFAM" id="SSF55874">
    <property type="entry name" value="ATPase domain of HSP90 chaperone/DNA topoisomerase II/histidine kinase"/>
    <property type="match status" value="1"/>
</dbReference>
<proteinExistence type="predicted"/>
<dbReference type="SUPFAM" id="SSF47384">
    <property type="entry name" value="Homodimeric domain of signal transducing histidine kinase"/>
    <property type="match status" value="1"/>
</dbReference>
<dbReference type="PANTHER" id="PTHR43711">
    <property type="entry name" value="TWO-COMPONENT HISTIDINE KINASE"/>
    <property type="match status" value="1"/>
</dbReference>